<proteinExistence type="predicted"/>
<dbReference type="Proteomes" id="UP001148629">
    <property type="component" value="Unassembled WGS sequence"/>
</dbReference>
<accession>A0ACC1SL35</accession>
<evidence type="ECO:0000313" key="1">
    <source>
        <dbReference type="EMBL" id="KAJ3542056.1"/>
    </source>
</evidence>
<dbReference type="EMBL" id="JANRMS010000317">
    <property type="protein sequence ID" value="KAJ3542056.1"/>
    <property type="molecule type" value="Genomic_DNA"/>
</dbReference>
<keyword evidence="2" id="KW-1185">Reference proteome</keyword>
<comment type="caution">
    <text evidence="1">The sequence shown here is derived from an EMBL/GenBank/DDBJ whole genome shotgun (WGS) entry which is preliminary data.</text>
</comment>
<sequence>MCPVVAFGGLSSDDGLSAWLNEQHEGEGKNRKAEAEPKDQQSVRFSEPVVLAPLRARKTSTLPHVSSRRSRTPCITARIKPLSPIAERYNLDSLQSSTLAPSISAFDGNGQAQEASFLSHFSLSRRESSAVAALPPPSHVEVSRRALIPNLIEARRHQELDPFFALDKLRTYLQTNANTRKPSDGSRSNFFLRRCLCRRDQVELSRLTHVRLGGCIPLLWRIAAPAMQLFNAARRKHLEAVNPAYTMNDGAEARLATTIALAQTWTTESWVPKTPGFGSFRCQTSS</sequence>
<name>A0ACC1SL35_9HYPO</name>
<reference evidence="1" key="1">
    <citation type="submission" date="2022-08" db="EMBL/GenBank/DDBJ databases">
        <title>Genome Sequence of Fusarium decemcellulare.</title>
        <authorList>
            <person name="Buettner E."/>
        </authorList>
    </citation>
    <scope>NUCLEOTIDE SEQUENCE</scope>
    <source>
        <strain evidence="1">Babe19</strain>
    </source>
</reference>
<evidence type="ECO:0000313" key="2">
    <source>
        <dbReference type="Proteomes" id="UP001148629"/>
    </source>
</evidence>
<protein>
    <submittedName>
        <fullName evidence="1">Uncharacterized protein</fullName>
    </submittedName>
</protein>
<organism evidence="1 2">
    <name type="scientific">Fusarium decemcellulare</name>
    <dbReference type="NCBI Taxonomy" id="57161"/>
    <lineage>
        <taxon>Eukaryota</taxon>
        <taxon>Fungi</taxon>
        <taxon>Dikarya</taxon>
        <taxon>Ascomycota</taxon>
        <taxon>Pezizomycotina</taxon>
        <taxon>Sordariomycetes</taxon>
        <taxon>Hypocreomycetidae</taxon>
        <taxon>Hypocreales</taxon>
        <taxon>Nectriaceae</taxon>
        <taxon>Fusarium</taxon>
        <taxon>Fusarium decemcellulare species complex</taxon>
    </lineage>
</organism>
<gene>
    <name evidence="1" type="ORF">NM208_g4299</name>
</gene>